<dbReference type="Proteomes" id="UP001249851">
    <property type="component" value="Unassembled WGS sequence"/>
</dbReference>
<dbReference type="EMBL" id="JARQWQ010000005">
    <property type="protein sequence ID" value="KAK2571659.1"/>
    <property type="molecule type" value="Genomic_DNA"/>
</dbReference>
<dbReference type="AlphaFoldDB" id="A0AAD9R202"/>
<comment type="caution">
    <text evidence="2">The sequence shown here is derived from an EMBL/GenBank/DDBJ whole genome shotgun (WGS) entry which is preliminary data.</text>
</comment>
<evidence type="ECO:0000256" key="1">
    <source>
        <dbReference type="SAM" id="MobiDB-lite"/>
    </source>
</evidence>
<name>A0AAD9R202_ACRCE</name>
<feature type="compositionally biased region" description="Basic residues" evidence="1">
    <location>
        <begin position="1"/>
        <end position="10"/>
    </location>
</feature>
<protein>
    <submittedName>
        <fullName evidence="2">Uncharacterized protein</fullName>
    </submittedName>
</protein>
<reference evidence="2" key="1">
    <citation type="journal article" date="2023" name="G3 (Bethesda)">
        <title>Whole genome assembly and annotation of the endangered Caribbean coral Acropora cervicornis.</title>
        <authorList>
            <person name="Selwyn J.D."/>
            <person name="Vollmer S.V."/>
        </authorList>
    </citation>
    <scope>NUCLEOTIDE SEQUENCE</scope>
    <source>
        <strain evidence="2">K2</strain>
    </source>
</reference>
<proteinExistence type="predicted"/>
<feature type="region of interest" description="Disordered" evidence="1">
    <location>
        <begin position="1"/>
        <end position="22"/>
    </location>
</feature>
<keyword evidence="3" id="KW-1185">Reference proteome</keyword>
<evidence type="ECO:0000313" key="2">
    <source>
        <dbReference type="EMBL" id="KAK2571659.1"/>
    </source>
</evidence>
<evidence type="ECO:0000313" key="3">
    <source>
        <dbReference type="Proteomes" id="UP001249851"/>
    </source>
</evidence>
<sequence>MTNHSGKQKHLEREEDVCESDNQKRNWYQVKKLCSNSAWLQTQMHLLGTSVCMQNWVFLMKTEV</sequence>
<reference evidence="2" key="2">
    <citation type="journal article" date="2023" name="Science">
        <title>Genomic signatures of disease resistance in endangered staghorn corals.</title>
        <authorList>
            <person name="Vollmer S.V."/>
            <person name="Selwyn J.D."/>
            <person name="Despard B.A."/>
            <person name="Roesel C.L."/>
        </authorList>
    </citation>
    <scope>NUCLEOTIDE SEQUENCE</scope>
    <source>
        <strain evidence="2">K2</strain>
    </source>
</reference>
<organism evidence="2 3">
    <name type="scientific">Acropora cervicornis</name>
    <name type="common">Staghorn coral</name>
    <dbReference type="NCBI Taxonomy" id="6130"/>
    <lineage>
        <taxon>Eukaryota</taxon>
        <taxon>Metazoa</taxon>
        <taxon>Cnidaria</taxon>
        <taxon>Anthozoa</taxon>
        <taxon>Hexacorallia</taxon>
        <taxon>Scleractinia</taxon>
        <taxon>Astrocoeniina</taxon>
        <taxon>Acroporidae</taxon>
        <taxon>Acropora</taxon>
    </lineage>
</organism>
<accession>A0AAD9R202</accession>
<gene>
    <name evidence="2" type="ORF">P5673_003028</name>
</gene>